<comment type="caution">
    <text evidence="1">The sequence shown here is derived from an EMBL/GenBank/DDBJ whole genome shotgun (WGS) entry which is preliminary data.</text>
</comment>
<dbReference type="EMBL" id="CM042036">
    <property type="protein sequence ID" value="KAI3743733.1"/>
    <property type="molecule type" value="Genomic_DNA"/>
</dbReference>
<accession>A0ACB9DBH3</accession>
<proteinExistence type="predicted"/>
<dbReference type="Proteomes" id="UP001056120">
    <property type="component" value="Linkage Group LG19"/>
</dbReference>
<reference evidence="2" key="1">
    <citation type="journal article" date="2022" name="Mol. Ecol. Resour.">
        <title>The genomes of chicory, endive, great burdock and yacon provide insights into Asteraceae palaeo-polyploidization history and plant inulin production.</title>
        <authorList>
            <person name="Fan W."/>
            <person name="Wang S."/>
            <person name="Wang H."/>
            <person name="Wang A."/>
            <person name="Jiang F."/>
            <person name="Liu H."/>
            <person name="Zhao H."/>
            <person name="Xu D."/>
            <person name="Zhang Y."/>
        </authorList>
    </citation>
    <scope>NUCLEOTIDE SEQUENCE [LARGE SCALE GENOMIC DNA]</scope>
    <source>
        <strain evidence="2">cv. Yunnan</strain>
    </source>
</reference>
<name>A0ACB9DBH3_9ASTR</name>
<sequence length="137" mass="15214">MGSKANYPPYGIDFPKGYTGRFTNGRTSTDIIGMALFGLQSCTLNDTSQFLEIDDFIPPYATATIKQFSKGVNYASGGAGIREESGHHNFVQVNLCSVCCPFVLVFLSGELVKFAYQFRFFPSGELSFCQFHFSKRN</sequence>
<gene>
    <name evidence="1" type="ORF">L1987_56798</name>
</gene>
<reference evidence="1 2" key="2">
    <citation type="journal article" date="2022" name="Mol. Ecol. Resour.">
        <title>The genomes of chicory, endive, great burdock and yacon provide insights into Asteraceae paleo-polyploidization history and plant inulin production.</title>
        <authorList>
            <person name="Fan W."/>
            <person name="Wang S."/>
            <person name="Wang H."/>
            <person name="Wang A."/>
            <person name="Jiang F."/>
            <person name="Liu H."/>
            <person name="Zhao H."/>
            <person name="Xu D."/>
            <person name="Zhang Y."/>
        </authorList>
    </citation>
    <scope>NUCLEOTIDE SEQUENCE [LARGE SCALE GENOMIC DNA]</scope>
    <source>
        <strain evidence="2">cv. Yunnan</strain>
        <tissue evidence="1">Leaves</tissue>
    </source>
</reference>
<protein>
    <submittedName>
        <fullName evidence="1">Uncharacterized protein</fullName>
    </submittedName>
</protein>
<evidence type="ECO:0000313" key="1">
    <source>
        <dbReference type="EMBL" id="KAI3743733.1"/>
    </source>
</evidence>
<organism evidence="1 2">
    <name type="scientific">Smallanthus sonchifolius</name>
    <dbReference type="NCBI Taxonomy" id="185202"/>
    <lineage>
        <taxon>Eukaryota</taxon>
        <taxon>Viridiplantae</taxon>
        <taxon>Streptophyta</taxon>
        <taxon>Embryophyta</taxon>
        <taxon>Tracheophyta</taxon>
        <taxon>Spermatophyta</taxon>
        <taxon>Magnoliopsida</taxon>
        <taxon>eudicotyledons</taxon>
        <taxon>Gunneridae</taxon>
        <taxon>Pentapetalae</taxon>
        <taxon>asterids</taxon>
        <taxon>campanulids</taxon>
        <taxon>Asterales</taxon>
        <taxon>Asteraceae</taxon>
        <taxon>Asteroideae</taxon>
        <taxon>Heliantheae alliance</taxon>
        <taxon>Millerieae</taxon>
        <taxon>Smallanthus</taxon>
    </lineage>
</organism>
<keyword evidence="2" id="KW-1185">Reference proteome</keyword>
<evidence type="ECO:0000313" key="2">
    <source>
        <dbReference type="Proteomes" id="UP001056120"/>
    </source>
</evidence>